<organism evidence="4 5">
    <name type="scientific">Roseisalinus antarcticus</name>
    <dbReference type="NCBI Taxonomy" id="254357"/>
    <lineage>
        <taxon>Bacteria</taxon>
        <taxon>Pseudomonadati</taxon>
        <taxon>Pseudomonadota</taxon>
        <taxon>Alphaproteobacteria</taxon>
        <taxon>Rhodobacterales</taxon>
        <taxon>Roseobacteraceae</taxon>
        <taxon>Roseisalinus</taxon>
    </lineage>
</organism>
<evidence type="ECO:0000313" key="4">
    <source>
        <dbReference type="EMBL" id="SLN21768.1"/>
    </source>
</evidence>
<dbReference type="NCBIfam" id="TIGR02098">
    <property type="entry name" value="MJ0042_CXXC"/>
    <property type="match status" value="1"/>
</dbReference>
<dbReference type="EMBL" id="FWFZ01000002">
    <property type="protein sequence ID" value="SLN21768.1"/>
    <property type="molecule type" value="Genomic_DNA"/>
</dbReference>
<evidence type="ECO:0000256" key="1">
    <source>
        <dbReference type="SAM" id="MobiDB-lite"/>
    </source>
</evidence>
<dbReference type="Pfam" id="PF13717">
    <property type="entry name" value="Zn_ribbon_4"/>
    <property type="match status" value="1"/>
</dbReference>
<dbReference type="Proteomes" id="UP000193900">
    <property type="component" value="Unassembled WGS sequence"/>
</dbReference>
<keyword evidence="5" id="KW-1185">Reference proteome</keyword>
<accession>A0A1Y5RSL5</accession>
<proteinExistence type="predicted"/>
<dbReference type="RefSeq" id="WP_085877513.1">
    <property type="nucleotide sequence ID" value="NZ_FWFZ01000002.1"/>
</dbReference>
<dbReference type="OrthoDB" id="7159357at2"/>
<feature type="compositionally biased region" description="Acidic residues" evidence="1">
    <location>
        <begin position="58"/>
        <end position="69"/>
    </location>
</feature>
<gene>
    <name evidence="4" type="ORF">ROA7023_00590</name>
</gene>
<name>A0A1Y5RSL5_9RHOB</name>
<protein>
    <recommendedName>
        <fullName evidence="3">Zinc finger/thioredoxin putative domain-containing protein</fullName>
    </recommendedName>
</protein>
<dbReference type="InterPro" id="IPR011723">
    <property type="entry name" value="Znf/thioredoxin_put"/>
</dbReference>
<dbReference type="AlphaFoldDB" id="A0A1Y5RSL5"/>
<sequence length="258" mass="27697">MRLICPNCAAQYEVPDDVIPDAGRDVQCSNCGQTWFEYRGQTAEPEPEPIAAPAAADPVEDATGEEASEAETAPPRTSESEVAAAPRRRSLDPAVADVLREERATSTALRRPRQPDPMESQGDLALDTPPRSVRPAAAPPADQRPPRKDSLPDIDEINSTLRPADEPAQDPTDTRTAAEKTAQTHRRGFRIGFGVVLLVAAAATGVYHFAPRIAETVPATGPALLAYVDNVDAARLWLDLNLQGIIDGMYDADDTPAE</sequence>
<keyword evidence="2" id="KW-0472">Membrane</keyword>
<feature type="region of interest" description="Disordered" evidence="1">
    <location>
        <begin position="41"/>
        <end position="184"/>
    </location>
</feature>
<feature type="transmembrane region" description="Helical" evidence="2">
    <location>
        <begin position="189"/>
        <end position="210"/>
    </location>
</feature>
<keyword evidence="2" id="KW-1133">Transmembrane helix</keyword>
<evidence type="ECO:0000256" key="2">
    <source>
        <dbReference type="SAM" id="Phobius"/>
    </source>
</evidence>
<reference evidence="4 5" key="1">
    <citation type="submission" date="2017-03" db="EMBL/GenBank/DDBJ databases">
        <authorList>
            <person name="Afonso C.L."/>
            <person name="Miller P.J."/>
            <person name="Scott M.A."/>
            <person name="Spackman E."/>
            <person name="Goraichik I."/>
            <person name="Dimitrov K.M."/>
            <person name="Suarez D.L."/>
            <person name="Swayne D.E."/>
        </authorList>
    </citation>
    <scope>NUCLEOTIDE SEQUENCE [LARGE SCALE GENOMIC DNA]</scope>
    <source>
        <strain evidence="4 5">CECT 7023</strain>
    </source>
</reference>
<evidence type="ECO:0000259" key="3">
    <source>
        <dbReference type="Pfam" id="PF13717"/>
    </source>
</evidence>
<evidence type="ECO:0000313" key="5">
    <source>
        <dbReference type="Proteomes" id="UP000193900"/>
    </source>
</evidence>
<feature type="domain" description="Zinc finger/thioredoxin putative" evidence="3">
    <location>
        <begin position="1"/>
        <end position="36"/>
    </location>
</feature>
<keyword evidence="2" id="KW-0812">Transmembrane</keyword>